<evidence type="ECO:0000313" key="2">
    <source>
        <dbReference type="EMBL" id="MED6226277.1"/>
    </source>
</evidence>
<accession>A0ABU6ZWD4</accession>
<keyword evidence="1" id="KW-0732">Signal</keyword>
<evidence type="ECO:0000313" key="3">
    <source>
        <dbReference type="Proteomes" id="UP001341840"/>
    </source>
</evidence>
<dbReference type="Proteomes" id="UP001341840">
    <property type="component" value="Unassembled WGS sequence"/>
</dbReference>
<feature type="chain" id="PRO_5047377270" evidence="1">
    <location>
        <begin position="31"/>
        <end position="107"/>
    </location>
</feature>
<proteinExistence type="predicted"/>
<organism evidence="2 3">
    <name type="scientific">Stylosanthes scabra</name>
    <dbReference type="NCBI Taxonomy" id="79078"/>
    <lineage>
        <taxon>Eukaryota</taxon>
        <taxon>Viridiplantae</taxon>
        <taxon>Streptophyta</taxon>
        <taxon>Embryophyta</taxon>
        <taxon>Tracheophyta</taxon>
        <taxon>Spermatophyta</taxon>
        <taxon>Magnoliopsida</taxon>
        <taxon>eudicotyledons</taxon>
        <taxon>Gunneridae</taxon>
        <taxon>Pentapetalae</taxon>
        <taxon>rosids</taxon>
        <taxon>fabids</taxon>
        <taxon>Fabales</taxon>
        <taxon>Fabaceae</taxon>
        <taxon>Papilionoideae</taxon>
        <taxon>50 kb inversion clade</taxon>
        <taxon>dalbergioids sensu lato</taxon>
        <taxon>Dalbergieae</taxon>
        <taxon>Pterocarpus clade</taxon>
        <taxon>Stylosanthes</taxon>
    </lineage>
</organism>
<name>A0ABU6ZWD4_9FABA</name>
<comment type="caution">
    <text evidence="2">The sequence shown here is derived from an EMBL/GenBank/DDBJ whole genome shotgun (WGS) entry which is preliminary data.</text>
</comment>
<feature type="non-terminal residue" evidence="2">
    <location>
        <position position="107"/>
    </location>
</feature>
<keyword evidence="3" id="KW-1185">Reference proteome</keyword>
<protein>
    <submittedName>
        <fullName evidence="2">Uncharacterized protein</fullName>
    </submittedName>
</protein>
<feature type="signal peptide" evidence="1">
    <location>
        <begin position="1"/>
        <end position="30"/>
    </location>
</feature>
<evidence type="ECO:0000256" key="1">
    <source>
        <dbReference type="SAM" id="SignalP"/>
    </source>
</evidence>
<sequence>MATSNHRLFVQLFLLTILIVVCLNNTSTFAHNNHPLLISPTPTKNPTNNNNETVIYPNINILVIVVANDLSPDGPTTLHFKSQDFPRQKEDFDLVPGSPVTFYSNFD</sequence>
<dbReference type="EMBL" id="JASCZI010274936">
    <property type="protein sequence ID" value="MED6226277.1"/>
    <property type="molecule type" value="Genomic_DNA"/>
</dbReference>
<gene>
    <name evidence="2" type="ORF">PIB30_102021</name>
</gene>
<reference evidence="2 3" key="1">
    <citation type="journal article" date="2023" name="Plants (Basel)">
        <title>Bridging the Gap: Combining Genomics and Transcriptomics Approaches to Understand Stylosanthes scabra, an Orphan Legume from the Brazilian Caatinga.</title>
        <authorList>
            <person name="Ferreira-Neto J.R.C."/>
            <person name="da Silva M.D."/>
            <person name="Binneck E."/>
            <person name="de Melo N.F."/>
            <person name="da Silva R.H."/>
            <person name="de Melo A.L.T.M."/>
            <person name="Pandolfi V."/>
            <person name="Bustamante F.O."/>
            <person name="Brasileiro-Vidal A.C."/>
            <person name="Benko-Iseppon A.M."/>
        </authorList>
    </citation>
    <scope>NUCLEOTIDE SEQUENCE [LARGE SCALE GENOMIC DNA]</scope>
    <source>
        <tissue evidence="2">Leaves</tissue>
    </source>
</reference>